<evidence type="ECO:0008006" key="4">
    <source>
        <dbReference type="Google" id="ProtNLM"/>
    </source>
</evidence>
<dbReference type="InterPro" id="IPR036255">
    <property type="entry name" value="YgfB-like_sf"/>
</dbReference>
<evidence type="ECO:0000256" key="1">
    <source>
        <dbReference type="SAM" id="MobiDB-lite"/>
    </source>
</evidence>
<dbReference type="InterPro" id="IPR011978">
    <property type="entry name" value="YgfB-like"/>
</dbReference>
<dbReference type="RefSeq" id="WP_067209789.1">
    <property type="nucleotide sequence ID" value="NZ_FLOC01000011.1"/>
</dbReference>
<dbReference type="AlphaFoldDB" id="A0A1A8TI42"/>
<dbReference type="EMBL" id="FLOC01000011">
    <property type="protein sequence ID" value="SBS32064.1"/>
    <property type="molecule type" value="Genomic_DNA"/>
</dbReference>
<feature type="compositionally biased region" description="Basic residues" evidence="1">
    <location>
        <begin position="194"/>
        <end position="210"/>
    </location>
</feature>
<proteinExistence type="predicted"/>
<dbReference type="SUPFAM" id="SSF101327">
    <property type="entry name" value="YgfB-like"/>
    <property type="match status" value="1"/>
</dbReference>
<dbReference type="Gene3D" id="1.20.120.740">
    <property type="entry name" value="YgfB uncharacterised protein family UPF0149, PF03695"/>
    <property type="match status" value="1"/>
</dbReference>
<reference evidence="2 3" key="1">
    <citation type="submission" date="2016-06" db="EMBL/GenBank/DDBJ databases">
        <authorList>
            <person name="Kjaerup R.B."/>
            <person name="Dalgaard T.S."/>
            <person name="Juul-Madsen H.R."/>
        </authorList>
    </citation>
    <scope>NUCLEOTIDE SEQUENCE [LARGE SCALE GENOMIC DNA]</scope>
    <source>
        <strain evidence="2 3">CECT 5080</strain>
    </source>
</reference>
<keyword evidence="3" id="KW-1185">Reference proteome</keyword>
<accession>A0A1A8TI42</accession>
<gene>
    <name evidence="2" type="ORF">MAQ5080_02154</name>
</gene>
<feature type="compositionally biased region" description="Gly residues" evidence="1">
    <location>
        <begin position="211"/>
        <end position="221"/>
    </location>
</feature>
<dbReference type="Proteomes" id="UP000092627">
    <property type="component" value="Unassembled WGS sequence"/>
</dbReference>
<dbReference type="Pfam" id="PF03695">
    <property type="entry name" value="UPF0149"/>
    <property type="match status" value="1"/>
</dbReference>
<name>A0A1A8TI42_9GAMM</name>
<dbReference type="OrthoDB" id="7008537at2"/>
<sequence>MQHQPLDDLELEELENFLDSDAVHEDCQNFVMAHGFLTALAISPEAPAPSQWLPVVFEETPEFTSEKEQKHIENLLIRLFADLQKELESEDDFLVPCDIEVSHNPDELSELEEWASGFMEGVFFTERFWFESEKEEEVAECLLPFMVASGLFEDEEVQQIRESEKLTQSCIDQIPQLITDLFLVLRTEPEKKAFKPKPHNKGKGNNKGKGGKGGNKGAKKR</sequence>
<dbReference type="NCBIfam" id="TIGR02292">
    <property type="entry name" value="ygfB_yecA"/>
    <property type="match status" value="1"/>
</dbReference>
<evidence type="ECO:0000313" key="3">
    <source>
        <dbReference type="Proteomes" id="UP000092627"/>
    </source>
</evidence>
<evidence type="ECO:0000313" key="2">
    <source>
        <dbReference type="EMBL" id="SBS32064.1"/>
    </source>
</evidence>
<protein>
    <recommendedName>
        <fullName evidence="4">YecA family protein</fullName>
    </recommendedName>
</protein>
<dbReference type="STRING" id="295068.MAQ5080_02154"/>
<organism evidence="2 3">
    <name type="scientific">Marinomonas aquimarina</name>
    <dbReference type="NCBI Taxonomy" id="295068"/>
    <lineage>
        <taxon>Bacteria</taxon>
        <taxon>Pseudomonadati</taxon>
        <taxon>Pseudomonadota</taxon>
        <taxon>Gammaproteobacteria</taxon>
        <taxon>Oceanospirillales</taxon>
        <taxon>Oceanospirillaceae</taxon>
        <taxon>Marinomonas</taxon>
    </lineage>
</organism>
<feature type="region of interest" description="Disordered" evidence="1">
    <location>
        <begin position="190"/>
        <end position="221"/>
    </location>
</feature>